<evidence type="ECO:0000256" key="5">
    <source>
        <dbReference type="ARBA" id="ARBA00022741"/>
    </source>
</evidence>
<feature type="transmembrane region" description="Helical" evidence="13">
    <location>
        <begin position="521"/>
        <end position="539"/>
    </location>
</feature>
<dbReference type="FunFam" id="3.30.420.40:FF:000177">
    <property type="entry name" value="Glycerol kinase"/>
    <property type="match status" value="1"/>
</dbReference>
<name>A0A813P2J7_9BILA</name>
<dbReference type="NCBIfam" id="TIGR01311">
    <property type="entry name" value="glycerol_kin"/>
    <property type="match status" value="1"/>
</dbReference>
<protein>
    <recommendedName>
        <fullName evidence="11">Probable glycerol kinase</fullName>
        <ecNumber evidence="3">2.7.1.30</ecNumber>
    </recommendedName>
    <alternativeName>
        <fullName evidence="9">ATP:glycerol 3-phosphotransferase</fullName>
    </alternativeName>
</protein>
<keyword evidence="13" id="KW-0812">Transmembrane</keyword>
<evidence type="ECO:0000313" key="16">
    <source>
        <dbReference type="EMBL" id="CAF0748866.1"/>
    </source>
</evidence>
<evidence type="ECO:0000256" key="12">
    <source>
        <dbReference type="RuleBase" id="RU003733"/>
    </source>
</evidence>
<keyword evidence="13" id="KW-0472">Membrane</keyword>
<dbReference type="PROSITE" id="PS00933">
    <property type="entry name" value="FGGY_KINASES_1"/>
    <property type="match status" value="1"/>
</dbReference>
<evidence type="ECO:0000256" key="4">
    <source>
        <dbReference type="ARBA" id="ARBA00022679"/>
    </source>
</evidence>
<comment type="caution">
    <text evidence="16">The sequence shown here is derived from an EMBL/GenBank/DDBJ whole genome shotgun (WGS) entry which is preliminary data.</text>
</comment>
<dbReference type="GO" id="GO:0019563">
    <property type="term" value="P:glycerol catabolic process"/>
    <property type="evidence" value="ECO:0007669"/>
    <property type="project" value="UniProtKB-UniPathway"/>
</dbReference>
<proteinExistence type="inferred from homology"/>
<dbReference type="FunFam" id="3.30.420.40:FF:000108">
    <property type="entry name" value="Glycerol kinase, glycosomal"/>
    <property type="match status" value="1"/>
</dbReference>
<evidence type="ECO:0000256" key="3">
    <source>
        <dbReference type="ARBA" id="ARBA00012099"/>
    </source>
</evidence>
<dbReference type="GO" id="GO:0046167">
    <property type="term" value="P:glycerol-3-phosphate biosynthetic process"/>
    <property type="evidence" value="ECO:0007669"/>
    <property type="project" value="TreeGrafter"/>
</dbReference>
<dbReference type="InterPro" id="IPR005999">
    <property type="entry name" value="Glycerol_kin"/>
</dbReference>
<dbReference type="GO" id="GO:0005524">
    <property type="term" value="F:ATP binding"/>
    <property type="evidence" value="ECO:0007669"/>
    <property type="project" value="UniProtKB-KW"/>
</dbReference>
<evidence type="ECO:0000256" key="13">
    <source>
        <dbReference type="SAM" id="Phobius"/>
    </source>
</evidence>
<evidence type="ECO:0000259" key="14">
    <source>
        <dbReference type="Pfam" id="PF00370"/>
    </source>
</evidence>
<comment type="catalytic activity">
    <reaction evidence="10">
        <text>glycerol + ATP = sn-glycerol 3-phosphate + ADP + H(+)</text>
        <dbReference type="Rhea" id="RHEA:21644"/>
        <dbReference type="ChEBI" id="CHEBI:15378"/>
        <dbReference type="ChEBI" id="CHEBI:17754"/>
        <dbReference type="ChEBI" id="CHEBI:30616"/>
        <dbReference type="ChEBI" id="CHEBI:57597"/>
        <dbReference type="ChEBI" id="CHEBI:456216"/>
        <dbReference type="EC" id="2.7.1.30"/>
    </reaction>
</comment>
<feature type="domain" description="Carbohydrate kinase FGGY C-terminal" evidence="15">
    <location>
        <begin position="268"/>
        <end position="455"/>
    </location>
</feature>
<evidence type="ECO:0000256" key="6">
    <source>
        <dbReference type="ARBA" id="ARBA00022777"/>
    </source>
</evidence>
<dbReference type="CDD" id="cd07792">
    <property type="entry name" value="ASKHA_NBD_FGGY_GK1-3-like"/>
    <property type="match status" value="1"/>
</dbReference>
<feature type="domain" description="Carbohydrate kinase FGGY N-terminal" evidence="14">
    <location>
        <begin position="7"/>
        <end position="258"/>
    </location>
</feature>
<dbReference type="InterPro" id="IPR042018">
    <property type="entry name" value="GK1-3_metazoan-type"/>
</dbReference>
<evidence type="ECO:0000256" key="2">
    <source>
        <dbReference type="ARBA" id="ARBA00009156"/>
    </source>
</evidence>
<accession>A0A813P2J7</accession>
<dbReference type="NCBIfam" id="NF000756">
    <property type="entry name" value="PRK00047.1"/>
    <property type="match status" value="1"/>
</dbReference>
<evidence type="ECO:0000259" key="15">
    <source>
        <dbReference type="Pfam" id="PF02782"/>
    </source>
</evidence>
<keyword evidence="17" id="KW-1185">Reference proteome</keyword>
<dbReference type="GO" id="GO:0005739">
    <property type="term" value="C:mitochondrion"/>
    <property type="evidence" value="ECO:0007669"/>
    <property type="project" value="TreeGrafter"/>
</dbReference>
<dbReference type="UniPathway" id="UPA00618">
    <property type="reaction ID" value="UER00672"/>
</dbReference>
<dbReference type="AlphaFoldDB" id="A0A813P2J7"/>
<dbReference type="InterPro" id="IPR018484">
    <property type="entry name" value="FGGY_N"/>
</dbReference>
<dbReference type="EC" id="2.7.1.30" evidence="3"/>
<dbReference type="PANTHER" id="PTHR10196:SF69">
    <property type="entry name" value="GLYCEROL KINASE"/>
    <property type="match status" value="1"/>
</dbReference>
<reference evidence="16" key="1">
    <citation type="submission" date="2021-02" db="EMBL/GenBank/DDBJ databases">
        <authorList>
            <person name="Nowell W R."/>
        </authorList>
    </citation>
    <scope>NUCLEOTIDE SEQUENCE</scope>
    <source>
        <strain evidence="16">Ploen Becks lab</strain>
    </source>
</reference>
<dbReference type="Pfam" id="PF02782">
    <property type="entry name" value="FGGY_C"/>
    <property type="match status" value="1"/>
</dbReference>
<dbReference type="InterPro" id="IPR043129">
    <property type="entry name" value="ATPase_NBD"/>
</dbReference>
<sequence>MDEHTLIGAIDQGTSSSRFLVFSAKDFQLITYHQVPIKLISDQAGWVEIDPKAIIDSVVECIEKVSQYLADMGLSHKSIKVVGLTNQRETTILWDKITGEPLYNAIVWLDTRTHSTVDELLAKCNNNSNYLKVECGLPLSTYFSALKIKWLMDNVQEVKDAIRENRCAFGTVDSWILWNLVGNKSIHATDVTNASRTMLMNLKSLEWDDYLCDFFSIPKSILPKIKSSAENYGPINSGSLKGVDIAAVLGDQQADLVGQLCWEKGMAKNTYGTGCFLLYNTGSDIVYSTHGLITTVAYKFGNEKPVYALEGSVAIAGAALNWLRDNLKLLEDERDSEEIAETVKDTGDVYFVPAFSGLFAPHWNATARGLIIGITQYTTKAHIIRATLEAVAFQNLEIVEAMNKDSGTNLKKLQVSGGMSKNKCLLQMQADLLGIPVVRPSMTETTSFGAALTAGKTIGLWDLKDHKSIPIFNDTFYSTISEETRRSKYKKWKKAVEKCMGWDETNEPLSKPFWKRLVGEPLGLILSLSLSITAGYFILKKYVKK</sequence>
<keyword evidence="5" id="KW-0547">Nucleotide-binding</keyword>
<dbReference type="InterPro" id="IPR000577">
    <property type="entry name" value="Carb_kinase_FGGY"/>
</dbReference>
<keyword evidence="8" id="KW-0067">ATP-binding</keyword>
<dbReference type="PROSITE" id="PS00445">
    <property type="entry name" value="FGGY_KINASES_2"/>
    <property type="match status" value="1"/>
</dbReference>
<evidence type="ECO:0000313" key="17">
    <source>
        <dbReference type="Proteomes" id="UP000663879"/>
    </source>
</evidence>
<evidence type="ECO:0000256" key="11">
    <source>
        <dbReference type="ARBA" id="ARBA00071571"/>
    </source>
</evidence>
<keyword evidence="4 12" id="KW-0808">Transferase</keyword>
<comment type="pathway">
    <text evidence="1">Polyol metabolism; glycerol degradation via glycerol kinase pathway; sn-glycerol 3-phosphate from glycerol: step 1/1.</text>
</comment>
<organism evidence="16 17">
    <name type="scientific">Brachionus calyciflorus</name>
    <dbReference type="NCBI Taxonomy" id="104777"/>
    <lineage>
        <taxon>Eukaryota</taxon>
        <taxon>Metazoa</taxon>
        <taxon>Spiralia</taxon>
        <taxon>Gnathifera</taxon>
        <taxon>Rotifera</taxon>
        <taxon>Eurotatoria</taxon>
        <taxon>Monogononta</taxon>
        <taxon>Pseudotrocha</taxon>
        <taxon>Ploima</taxon>
        <taxon>Brachionidae</taxon>
        <taxon>Brachionus</taxon>
    </lineage>
</organism>
<dbReference type="Proteomes" id="UP000663879">
    <property type="component" value="Unassembled WGS sequence"/>
</dbReference>
<evidence type="ECO:0000256" key="1">
    <source>
        <dbReference type="ARBA" id="ARBA00005190"/>
    </source>
</evidence>
<dbReference type="EMBL" id="CAJNOC010000349">
    <property type="protein sequence ID" value="CAF0748866.1"/>
    <property type="molecule type" value="Genomic_DNA"/>
</dbReference>
<dbReference type="SUPFAM" id="SSF53067">
    <property type="entry name" value="Actin-like ATPase domain"/>
    <property type="match status" value="2"/>
</dbReference>
<gene>
    <name evidence="16" type="ORF">OXX778_LOCUS3802</name>
</gene>
<evidence type="ECO:0000256" key="8">
    <source>
        <dbReference type="ARBA" id="ARBA00022840"/>
    </source>
</evidence>
<dbReference type="GO" id="GO:0004370">
    <property type="term" value="F:glycerol kinase activity"/>
    <property type="evidence" value="ECO:0007669"/>
    <property type="project" value="UniProtKB-EC"/>
</dbReference>
<dbReference type="GO" id="GO:0006641">
    <property type="term" value="P:triglyceride metabolic process"/>
    <property type="evidence" value="ECO:0007669"/>
    <property type="project" value="TreeGrafter"/>
</dbReference>
<dbReference type="PIRSF" id="PIRSF000538">
    <property type="entry name" value="GlpK"/>
    <property type="match status" value="1"/>
</dbReference>
<dbReference type="Pfam" id="PF00370">
    <property type="entry name" value="FGGY_N"/>
    <property type="match status" value="1"/>
</dbReference>
<evidence type="ECO:0000256" key="7">
    <source>
        <dbReference type="ARBA" id="ARBA00022798"/>
    </source>
</evidence>
<dbReference type="InterPro" id="IPR018485">
    <property type="entry name" value="FGGY_C"/>
</dbReference>
<dbReference type="PANTHER" id="PTHR10196">
    <property type="entry name" value="SUGAR KINASE"/>
    <property type="match status" value="1"/>
</dbReference>
<comment type="similarity">
    <text evidence="2 12">Belongs to the FGGY kinase family.</text>
</comment>
<evidence type="ECO:0000256" key="9">
    <source>
        <dbReference type="ARBA" id="ARBA00043149"/>
    </source>
</evidence>
<dbReference type="OrthoDB" id="5422795at2759"/>
<dbReference type="Gene3D" id="3.30.420.40">
    <property type="match status" value="2"/>
</dbReference>
<keyword evidence="6 12" id="KW-0418">Kinase</keyword>
<keyword evidence="13" id="KW-1133">Transmembrane helix</keyword>
<keyword evidence="7" id="KW-0319">Glycerol metabolism</keyword>
<evidence type="ECO:0000256" key="10">
    <source>
        <dbReference type="ARBA" id="ARBA00052101"/>
    </source>
</evidence>
<dbReference type="InterPro" id="IPR018483">
    <property type="entry name" value="Carb_kinase_FGGY_CS"/>
</dbReference>